<evidence type="ECO:0000256" key="3">
    <source>
        <dbReference type="ARBA" id="ARBA00047754"/>
    </source>
</evidence>
<dbReference type="SUPFAM" id="SSF47240">
    <property type="entry name" value="Ferritin-like"/>
    <property type="match status" value="1"/>
</dbReference>
<keyword evidence="7" id="KW-1185">Reference proteome</keyword>
<reference evidence="5 7" key="1">
    <citation type="submission" date="2014-12" db="EMBL/GenBank/DDBJ databases">
        <title>Draft genome sequence of Cohnella kolymensis strain B-2846.</title>
        <authorList>
            <person name="Karlyshev A.V."/>
            <person name="Kudryashova E.B."/>
        </authorList>
    </citation>
    <scope>NUCLEOTIDE SEQUENCE [LARGE SCALE GENOMIC DNA]</scope>
    <source>
        <strain evidence="5 7">VKM B-2846</strain>
    </source>
</reference>
<dbReference type="CDD" id="cd01049">
    <property type="entry name" value="RNRR2"/>
    <property type="match status" value="1"/>
</dbReference>
<dbReference type="EMBL" id="JXAL01000024">
    <property type="protein sequence ID" value="KIL35104.1"/>
    <property type="molecule type" value="Genomic_DNA"/>
</dbReference>
<dbReference type="PANTHER" id="PTHR23409">
    <property type="entry name" value="RIBONUCLEOSIDE-DIPHOSPHATE REDUCTASE SMALL CHAIN"/>
    <property type="match status" value="1"/>
</dbReference>
<keyword evidence="4" id="KW-0479">Metal-binding</keyword>
<proteinExistence type="inferred from homology"/>
<dbReference type="EC" id="1.17.4.1" evidence="4"/>
<dbReference type="PANTHER" id="PTHR23409:SF18">
    <property type="entry name" value="RIBONUCLEOSIDE-DIPHOSPHATE REDUCTASE SUBUNIT M2"/>
    <property type="match status" value="1"/>
</dbReference>
<dbReference type="Proteomes" id="UP000054526">
    <property type="component" value="Unassembled WGS sequence"/>
</dbReference>
<organism evidence="5 7">
    <name type="scientific">Cohnella kolymensis</name>
    <dbReference type="NCBI Taxonomy" id="1590652"/>
    <lineage>
        <taxon>Bacteria</taxon>
        <taxon>Bacillati</taxon>
        <taxon>Bacillota</taxon>
        <taxon>Bacilli</taxon>
        <taxon>Bacillales</taxon>
        <taxon>Paenibacillaceae</taxon>
        <taxon>Cohnella</taxon>
    </lineage>
</organism>
<comment type="catalytic activity">
    <reaction evidence="3 4">
        <text>a 2'-deoxyribonucleoside 5'-diphosphate + [thioredoxin]-disulfide + H2O = a ribonucleoside 5'-diphosphate + [thioredoxin]-dithiol</text>
        <dbReference type="Rhea" id="RHEA:23252"/>
        <dbReference type="Rhea" id="RHEA-COMP:10698"/>
        <dbReference type="Rhea" id="RHEA-COMP:10700"/>
        <dbReference type="ChEBI" id="CHEBI:15377"/>
        <dbReference type="ChEBI" id="CHEBI:29950"/>
        <dbReference type="ChEBI" id="CHEBI:50058"/>
        <dbReference type="ChEBI" id="CHEBI:57930"/>
        <dbReference type="ChEBI" id="CHEBI:73316"/>
        <dbReference type="EC" id="1.17.4.1"/>
    </reaction>
</comment>
<protein>
    <recommendedName>
        <fullName evidence="4">Ribonucleoside-diphosphate reductase subunit beta</fullName>
        <ecNumber evidence="4">1.17.4.1</ecNumber>
    </recommendedName>
</protein>
<comment type="subunit">
    <text evidence="2">Tetramer of two alpha and two beta subunits.</text>
</comment>
<dbReference type="PROSITE" id="PS00368">
    <property type="entry name" value="RIBORED_SMALL"/>
    <property type="match status" value="1"/>
</dbReference>
<evidence type="ECO:0000313" key="7">
    <source>
        <dbReference type="Proteomes" id="UP000054526"/>
    </source>
</evidence>
<evidence type="ECO:0000256" key="1">
    <source>
        <dbReference type="ARBA" id="ARBA00009303"/>
    </source>
</evidence>
<dbReference type="Pfam" id="PF00268">
    <property type="entry name" value="Ribonuc_red_sm"/>
    <property type="match status" value="1"/>
</dbReference>
<keyword evidence="4" id="KW-0215">Deoxyribonucleotide synthesis</keyword>
<dbReference type="InterPro" id="IPR009078">
    <property type="entry name" value="Ferritin-like_SF"/>
</dbReference>
<dbReference type="Gene3D" id="1.10.620.20">
    <property type="entry name" value="Ribonucleotide Reductase, subunit A"/>
    <property type="match status" value="1"/>
</dbReference>
<comment type="cofactor">
    <cofactor evidence="4">
        <name>Fe cation</name>
        <dbReference type="ChEBI" id="CHEBI:24875"/>
    </cofactor>
    <text evidence="4">Binds 2 iron ions per subunit.</text>
</comment>
<comment type="caution">
    <text evidence="5">The sequence shown here is derived from an EMBL/GenBank/DDBJ whole genome shotgun (WGS) entry which is preliminary data.</text>
</comment>
<dbReference type="InterPro" id="IPR012348">
    <property type="entry name" value="RNR-like"/>
</dbReference>
<comment type="similarity">
    <text evidence="1 4">Belongs to the ribonucleoside diphosphate reductase small chain family.</text>
</comment>
<evidence type="ECO:0000313" key="6">
    <source>
        <dbReference type="EMBL" id="KIL36513.1"/>
    </source>
</evidence>
<dbReference type="InterPro" id="IPR000358">
    <property type="entry name" value="RNR_small_fam"/>
</dbReference>
<evidence type="ECO:0000313" key="5">
    <source>
        <dbReference type="EMBL" id="KIL35104.1"/>
    </source>
</evidence>
<dbReference type="InterPro" id="IPR030475">
    <property type="entry name" value="RNR_small_AS"/>
</dbReference>
<dbReference type="PIRSF" id="PIRSF000355">
    <property type="entry name" value="NrdB"/>
    <property type="match status" value="1"/>
</dbReference>
<dbReference type="RefSeq" id="WP_041061491.1">
    <property type="nucleotide sequence ID" value="NZ_JXAL01000007.1"/>
</dbReference>
<comment type="function">
    <text evidence="4">Provides the precursors necessary for DNA synthesis. Catalyzes the biosynthesis of deoxyribonucleotides from the corresponding ribonucleotides.</text>
</comment>
<sequence length="352" mass="41331">MQTLNPKALFNPDADTRESGRTLIGGETTNLMMLSNNKYRWSFPLYKTMMQNFWIPEEISLGQDKLHYDRLEPAERETFDKVISFLVFLDSLQTVNLPNINEYVTLPEVNLLLNIQTYQEALHSQSYGYILESIVGAQRQREIYEIAIKDPYLLRRNRYIADCYQEFIDEQTEKGFAKVMMANYILEGIYFYAGFSFFYNLARFGKMTGVGTEIKYINRDELTHLALFQNMFRELRSECPGIFTPAFEEELRDMMRRAVAHEIEWGEYAFGDRIQGLNSGLIRDYIRYLSNFRLEAIGLTPLYPEEVEDPLPFIRQFTQFNQTKTDFFEEKVINYAKGGSDLDLDALDDFEL</sequence>
<dbReference type="EMBL" id="JXAL01000007">
    <property type="protein sequence ID" value="KIL36513.1"/>
    <property type="molecule type" value="Genomic_DNA"/>
</dbReference>
<accession>A0ABR5A229</accession>
<gene>
    <name evidence="6" type="ORF">SD71_07035</name>
    <name evidence="5" type="ORF">SD71_15775</name>
</gene>
<keyword evidence="4" id="KW-0408">Iron</keyword>
<dbReference type="InterPro" id="IPR033909">
    <property type="entry name" value="RNR_small"/>
</dbReference>
<keyword evidence="4" id="KW-0560">Oxidoreductase</keyword>
<evidence type="ECO:0000256" key="2">
    <source>
        <dbReference type="ARBA" id="ARBA00011209"/>
    </source>
</evidence>
<dbReference type="NCBIfam" id="NF007184">
    <property type="entry name" value="PRK09614.1-3"/>
    <property type="match status" value="1"/>
</dbReference>
<name>A0ABR5A229_9BACL</name>
<evidence type="ECO:0000256" key="4">
    <source>
        <dbReference type="PIRNR" id="PIRNR000355"/>
    </source>
</evidence>